<dbReference type="SUPFAM" id="SSF48452">
    <property type="entry name" value="TPR-like"/>
    <property type="match status" value="1"/>
</dbReference>
<dbReference type="AlphaFoldDB" id="B1FJH6"/>
<dbReference type="Proteomes" id="UP000005463">
    <property type="component" value="Unassembled WGS sequence"/>
</dbReference>
<reference evidence="1 2" key="1">
    <citation type="submission" date="2008-03" db="EMBL/GenBank/DDBJ databases">
        <title>Sequencing of the draft genome and assembly of Burkholderia ambifaria IOP40-10.</title>
        <authorList>
            <consortium name="US DOE Joint Genome Institute (JGI-PGF)"/>
            <person name="Copeland A."/>
            <person name="Lucas S."/>
            <person name="Lapidus A."/>
            <person name="Glavina del Rio T."/>
            <person name="Dalin E."/>
            <person name="Tice H."/>
            <person name="Bruce D."/>
            <person name="Goodwin L."/>
            <person name="Pitluck S."/>
            <person name="Larimer F."/>
            <person name="Land M.L."/>
            <person name="Hauser L."/>
            <person name="Tiedje J."/>
            <person name="Richardson P."/>
        </authorList>
    </citation>
    <scope>NUCLEOTIDE SEQUENCE [LARGE SCALE GENOMIC DNA]</scope>
    <source>
        <strain evidence="1 2">IOP40-10</strain>
    </source>
</reference>
<dbReference type="PATRIC" id="fig|396596.7.peg.3332"/>
<dbReference type="Gene3D" id="1.25.40.10">
    <property type="entry name" value="Tetratricopeptide repeat domain"/>
    <property type="match status" value="1"/>
</dbReference>
<name>B1FJH6_9BURK</name>
<sequence>MAYRKAVARDQAKRRCREYATPTDLLLADPHEAAADFKKLHVHNAIREKTGDRRARSGIGTARLPRCIQFRREELDMAELDDVLYERIGALSEAGDALVEDGDYAGALTKYWQAFDLLPEPRTNWEAGTWLMAAIGDTNFHQADYAAGRDNLGQAMHFPDAIGNPFLHLRLGQCQFELGNLDRAADELMRAYMGGGPELFEDEDDKYLRFLATRAEGIEAP</sequence>
<evidence type="ECO:0000313" key="2">
    <source>
        <dbReference type="Proteomes" id="UP000005463"/>
    </source>
</evidence>
<gene>
    <name evidence="1" type="ORF">BamIOP4010DRAFT_4187</name>
</gene>
<dbReference type="RefSeq" id="WP_006753337.1">
    <property type="nucleotide sequence ID" value="NZ_ABLC01000124.1"/>
</dbReference>
<proteinExistence type="predicted"/>
<evidence type="ECO:0000313" key="1">
    <source>
        <dbReference type="EMBL" id="EDT02286.1"/>
    </source>
</evidence>
<evidence type="ECO:0008006" key="3">
    <source>
        <dbReference type="Google" id="ProtNLM"/>
    </source>
</evidence>
<dbReference type="EMBL" id="ABLC01000124">
    <property type="protein sequence ID" value="EDT02286.1"/>
    <property type="molecule type" value="Genomic_DNA"/>
</dbReference>
<protein>
    <recommendedName>
        <fullName evidence="3">Tetratricopeptide TPR_2 repeat protein</fullName>
    </recommendedName>
</protein>
<dbReference type="InterPro" id="IPR011990">
    <property type="entry name" value="TPR-like_helical_dom_sf"/>
</dbReference>
<comment type="caution">
    <text evidence="1">The sequence shown here is derived from an EMBL/GenBank/DDBJ whole genome shotgun (WGS) entry which is preliminary data.</text>
</comment>
<organism evidence="1 2">
    <name type="scientific">Burkholderia ambifaria IOP40-10</name>
    <dbReference type="NCBI Taxonomy" id="396596"/>
    <lineage>
        <taxon>Bacteria</taxon>
        <taxon>Pseudomonadati</taxon>
        <taxon>Pseudomonadota</taxon>
        <taxon>Betaproteobacteria</taxon>
        <taxon>Burkholderiales</taxon>
        <taxon>Burkholderiaceae</taxon>
        <taxon>Burkholderia</taxon>
        <taxon>Burkholderia cepacia complex</taxon>
    </lineage>
</organism>
<accession>B1FJH6</accession>